<evidence type="ECO:0008006" key="4">
    <source>
        <dbReference type="Google" id="ProtNLM"/>
    </source>
</evidence>
<name>A0A136WIY8_9FIRM</name>
<evidence type="ECO:0000313" key="2">
    <source>
        <dbReference type="EMBL" id="KXL54424.1"/>
    </source>
</evidence>
<sequence>MAQKRMFTMHILDSDAFLDMPLSSQCLYLHLNMRADDDGFIGNPKRIQRMIGASDDDLKILIAKRFVLVFDDGVIVIKHWKMHNTIQGDRYTPTVYQEEVSRLLIKGNKSYSFDDRNKMFPECKQNDNTGLGLGLGLGLDKGLKESSKKRTVFTPPTIEQVKEYCTERKNSVDAERFIDFYACKGWMVGKNKMKDWKAAVRNWERGDSGGRSGASSKPKESDNSKYNGMVL</sequence>
<dbReference type="AlphaFoldDB" id="A0A136WIY8"/>
<dbReference type="RefSeq" id="WP_201032847.1">
    <property type="nucleotide sequence ID" value="NZ_LRVM01000001.1"/>
</dbReference>
<dbReference type="PATRIC" id="fig|36847.3.peg.657"/>
<comment type="caution">
    <text evidence="2">The sequence shown here is derived from an EMBL/GenBank/DDBJ whole genome shotgun (WGS) entry which is preliminary data.</text>
</comment>
<dbReference type="STRING" id="36847.CLNEO_05300"/>
<evidence type="ECO:0000313" key="3">
    <source>
        <dbReference type="Proteomes" id="UP000070539"/>
    </source>
</evidence>
<keyword evidence="3" id="KW-1185">Reference proteome</keyword>
<reference evidence="2 3" key="1">
    <citation type="submission" date="2016-01" db="EMBL/GenBank/DDBJ databases">
        <title>Genome sequence of Clostridium neopropionicum X4, DSM-3847.</title>
        <authorList>
            <person name="Poehlein A."/>
            <person name="Beck M.H."/>
            <person name="Bengelsdorf F.R."/>
            <person name="Daniel R."/>
            <person name="Duerre P."/>
        </authorList>
    </citation>
    <scope>NUCLEOTIDE SEQUENCE [LARGE SCALE GENOMIC DNA]</scope>
    <source>
        <strain evidence="2 3">DSM-3847</strain>
    </source>
</reference>
<accession>A0A136WIY8</accession>
<evidence type="ECO:0000256" key="1">
    <source>
        <dbReference type="SAM" id="MobiDB-lite"/>
    </source>
</evidence>
<feature type="region of interest" description="Disordered" evidence="1">
    <location>
        <begin position="204"/>
        <end position="231"/>
    </location>
</feature>
<proteinExistence type="predicted"/>
<gene>
    <name evidence="2" type="ORF">CLNEO_05300</name>
</gene>
<protein>
    <recommendedName>
        <fullName evidence="4">DNA replication protein</fullName>
    </recommendedName>
</protein>
<organism evidence="2 3">
    <name type="scientific">Anaerotignum neopropionicum</name>
    <dbReference type="NCBI Taxonomy" id="36847"/>
    <lineage>
        <taxon>Bacteria</taxon>
        <taxon>Bacillati</taxon>
        <taxon>Bacillota</taxon>
        <taxon>Clostridia</taxon>
        <taxon>Lachnospirales</taxon>
        <taxon>Anaerotignaceae</taxon>
        <taxon>Anaerotignum</taxon>
    </lineage>
</organism>
<dbReference type="Proteomes" id="UP000070539">
    <property type="component" value="Unassembled WGS sequence"/>
</dbReference>
<dbReference type="EMBL" id="LRVM01000001">
    <property type="protein sequence ID" value="KXL54424.1"/>
    <property type="molecule type" value="Genomic_DNA"/>
</dbReference>